<sequence length="36" mass="3836">MTGTPPSQPRASLRRPNAAEAFADSQHQNSNLKVSA</sequence>
<protein>
    <submittedName>
        <fullName evidence="1">Uncharacterized protein</fullName>
    </submittedName>
</protein>
<keyword evidence="2" id="KW-1185">Reference proteome</keyword>
<evidence type="ECO:0000313" key="1">
    <source>
        <dbReference type="EMBL" id="VUD74784.1"/>
    </source>
</evidence>
<accession>A0A509EM62</accession>
<gene>
    <name evidence="1" type="ORF">MET9862_05417</name>
</gene>
<reference evidence="1 2" key="1">
    <citation type="submission" date="2019-06" db="EMBL/GenBank/DDBJ databases">
        <authorList>
            <person name="Rodrigo-Torres L."/>
            <person name="Arahal R. D."/>
            <person name="Lucena T."/>
        </authorList>
    </citation>
    <scope>NUCLEOTIDE SEQUENCE [LARGE SCALE GENOMIC DNA]</scope>
    <source>
        <strain evidence="1 2">SB0023/3</strain>
    </source>
</reference>
<dbReference type="AlphaFoldDB" id="A0A509EM62"/>
<name>A0A509EM62_9HYPH</name>
<dbReference type="EMBL" id="CABFPH010000157">
    <property type="protein sequence ID" value="VUD74784.1"/>
    <property type="molecule type" value="Genomic_DNA"/>
</dbReference>
<organism evidence="1 2">
    <name type="scientific">Methylobacterium symbioticum</name>
    <dbReference type="NCBI Taxonomy" id="2584084"/>
    <lineage>
        <taxon>Bacteria</taxon>
        <taxon>Pseudomonadati</taxon>
        <taxon>Pseudomonadota</taxon>
        <taxon>Alphaproteobacteria</taxon>
        <taxon>Hyphomicrobiales</taxon>
        <taxon>Methylobacteriaceae</taxon>
        <taxon>Methylobacterium</taxon>
    </lineage>
</organism>
<evidence type="ECO:0000313" key="2">
    <source>
        <dbReference type="Proteomes" id="UP000410984"/>
    </source>
</evidence>
<dbReference type="Proteomes" id="UP000410984">
    <property type="component" value="Unassembled WGS sequence"/>
</dbReference>
<proteinExistence type="predicted"/>